<dbReference type="Proteomes" id="UP000652567">
    <property type="component" value="Unassembled WGS sequence"/>
</dbReference>
<dbReference type="Pfam" id="PF25607">
    <property type="entry name" value="DUF7939"/>
    <property type="match status" value="1"/>
</dbReference>
<evidence type="ECO:0000313" key="5">
    <source>
        <dbReference type="Proteomes" id="UP000652567"/>
    </source>
</evidence>
<evidence type="ECO:0000259" key="3">
    <source>
        <dbReference type="Pfam" id="PF25607"/>
    </source>
</evidence>
<comment type="caution">
    <text evidence="4">The sequence shown here is derived from an EMBL/GenBank/DDBJ whole genome shotgun (WGS) entry which is preliminary data.</text>
</comment>
<dbReference type="Pfam" id="PF13584">
    <property type="entry name" value="BatD"/>
    <property type="match status" value="2"/>
</dbReference>
<feature type="chain" id="PRO_5036712010" evidence="2">
    <location>
        <begin position="29"/>
        <end position="570"/>
    </location>
</feature>
<reference evidence="4" key="1">
    <citation type="submission" date="2018-07" db="EMBL/GenBank/DDBJ databases">
        <title>Genome assembly of strain Ka43.</title>
        <authorList>
            <person name="Kukolya J."/>
            <person name="Nagy I."/>
            <person name="Horvath B."/>
            <person name="Toth A."/>
        </authorList>
    </citation>
    <scope>NUCLEOTIDE SEQUENCE</scope>
    <source>
        <strain evidence="4">KB43</strain>
    </source>
</reference>
<dbReference type="InterPro" id="IPR025738">
    <property type="entry name" value="BatD"/>
</dbReference>
<dbReference type="EMBL" id="PRDL01000001">
    <property type="protein sequence ID" value="MBE8717265.1"/>
    <property type="molecule type" value="Genomic_DNA"/>
</dbReference>
<accession>A0A928V1W8</accession>
<dbReference type="PANTHER" id="PTHR40940:SF1">
    <property type="entry name" value="PROTEIN BATD"/>
    <property type="match status" value="1"/>
</dbReference>
<gene>
    <name evidence="4" type="ORF">C4F51_08705</name>
</gene>
<keyword evidence="5" id="KW-1185">Reference proteome</keyword>
<feature type="domain" description="DUF7939" evidence="3">
    <location>
        <begin position="469"/>
        <end position="554"/>
    </location>
</feature>
<dbReference type="InterPro" id="IPR057699">
    <property type="entry name" value="DUF7939"/>
</dbReference>
<keyword evidence="1" id="KW-0812">Transmembrane</keyword>
<keyword evidence="1" id="KW-0472">Membrane</keyword>
<keyword evidence="2" id="KW-0732">Signal</keyword>
<evidence type="ECO:0000256" key="2">
    <source>
        <dbReference type="SAM" id="SignalP"/>
    </source>
</evidence>
<evidence type="ECO:0000313" key="4">
    <source>
        <dbReference type="EMBL" id="MBE8717265.1"/>
    </source>
</evidence>
<feature type="transmembrane region" description="Helical" evidence="1">
    <location>
        <begin position="429"/>
        <end position="450"/>
    </location>
</feature>
<name>A0A928V1W8_9GAMM</name>
<sequence>MFKMFWQKPLTLLSLLTALLLVSANSQADTLTASVDRDTLSIQETFTLSLRYSGQSRSGPDLEPLLEDFEIVNTQQSNQMQIINGRMASYTDWHIALAPKRSGQFTIPALTLDDISSQPITIRVEAQNQSAQSTGQSVFVEIETDKDTAYVQEQIIVTIRLFTAVPLSNIELQPLALTDAVVTSLDEKQYQTNLNGRAHAVVETRYAIFPQTSGALVIPSLHYNVTAGSAQRDMWGQMRSNRSSNLLRLRTEEQNLTIKTIPSSFAGKPWLPAANVTLSEHWSASTEQLKIGEPVTRSITINAEGLTAGQIAPIIQPSVDSLTFYPDQAQNEDQNTTKGVVGKRVETLAIVPNRGGAFTLPAVEVEWWDTTSNSVRKATLPEKKVVVEHDIALQSSSSGSLVEDTLEFIPHPPTAEPEAARGGWQQSPVWLLAWAMLASFTTLLFAGLWWRGRNRHAVAPLLSAQASGNAAWADLKRASAEGDLQALKKAVLHWAQLHWERDDLHSLSAIAAQTDNQELKAQLLKLDQVLYSPGGNSEWDSGLLIQQIYACKKEKRQQKRTPESLKSLYR</sequence>
<evidence type="ECO:0000256" key="1">
    <source>
        <dbReference type="SAM" id="Phobius"/>
    </source>
</evidence>
<keyword evidence="1" id="KW-1133">Transmembrane helix</keyword>
<feature type="signal peptide" evidence="2">
    <location>
        <begin position="1"/>
        <end position="28"/>
    </location>
</feature>
<dbReference type="RefSeq" id="WP_193908986.1">
    <property type="nucleotide sequence ID" value="NZ_PRDL01000001.1"/>
</dbReference>
<proteinExistence type="predicted"/>
<organism evidence="4 5">
    <name type="scientific">Cellvibrio polysaccharolyticus</name>
    <dbReference type="NCBI Taxonomy" id="2082724"/>
    <lineage>
        <taxon>Bacteria</taxon>
        <taxon>Pseudomonadati</taxon>
        <taxon>Pseudomonadota</taxon>
        <taxon>Gammaproteobacteria</taxon>
        <taxon>Cellvibrionales</taxon>
        <taxon>Cellvibrionaceae</taxon>
        <taxon>Cellvibrio</taxon>
    </lineage>
</organism>
<dbReference type="PANTHER" id="PTHR40940">
    <property type="entry name" value="PROTEIN BATD-RELATED"/>
    <property type="match status" value="1"/>
</dbReference>
<protein>
    <submittedName>
        <fullName evidence="4">Protein BatD</fullName>
    </submittedName>
</protein>
<dbReference type="AlphaFoldDB" id="A0A928V1W8"/>